<dbReference type="EMBL" id="CP098023">
    <property type="protein sequence ID" value="WKD48600.1"/>
    <property type="molecule type" value="Genomic_DNA"/>
</dbReference>
<sequence length="224" mass="24313">MIHHHPDQNLLLEYASGSLPLGPSLVIAAHVQLCAECRRQYHALNSLGGSILRQSPAQPLQAGAFERVMARIERAPDGIPGNCETPPPSPPDAALADVPPVLGRLLAQNPPLRWEKVTRSLQICRLRTGQKHYEVAFHRLCSGGEMAEHDHRGNELALVLNGSFSDQFGVYKRGDFILRQPGQVHKPIATQDQACVCLSAVSAPVAVTGISGWLLNPLIPFRPG</sequence>
<keyword evidence="3" id="KW-1185">Reference proteome</keyword>
<protein>
    <submittedName>
        <fullName evidence="2">ChrR family anti-sigma-E factor</fullName>
    </submittedName>
</protein>
<dbReference type="Gene3D" id="1.10.10.1320">
    <property type="entry name" value="Anti-sigma factor, zinc-finger domain"/>
    <property type="match status" value="1"/>
</dbReference>
<reference evidence="2 3" key="1">
    <citation type="submission" date="2022-05" db="EMBL/GenBank/DDBJ databases">
        <title>Microbulbifer sp. nov., isolated from sponge.</title>
        <authorList>
            <person name="Gao L."/>
        </authorList>
    </citation>
    <scope>NUCLEOTIDE SEQUENCE [LARGE SCALE GENOMIC DNA]</scope>
    <source>
        <strain evidence="2 3">MI-G</strain>
    </source>
</reference>
<dbReference type="InterPro" id="IPR041916">
    <property type="entry name" value="Anti_sigma_zinc_sf"/>
</dbReference>
<dbReference type="Pfam" id="PF12973">
    <property type="entry name" value="Cupin_7"/>
    <property type="match status" value="1"/>
</dbReference>
<proteinExistence type="predicted"/>
<feature type="domain" description="ChrR-like cupin" evidence="1">
    <location>
        <begin position="110"/>
        <end position="199"/>
    </location>
</feature>
<dbReference type="Proteomes" id="UP001321520">
    <property type="component" value="Chromosome"/>
</dbReference>
<name>A0ABY9E6F0_9GAMM</name>
<gene>
    <name evidence="2" type="ORF">M8T91_11785</name>
</gene>
<dbReference type="Gene3D" id="2.60.120.10">
    <property type="entry name" value="Jelly Rolls"/>
    <property type="match status" value="1"/>
</dbReference>
<organism evidence="2 3">
    <name type="scientific">Microbulbifer spongiae</name>
    <dbReference type="NCBI Taxonomy" id="2944933"/>
    <lineage>
        <taxon>Bacteria</taxon>
        <taxon>Pseudomonadati</taxon>
        <taxon>Pseudomonadota</taxon>
        <taxon>Gammaproteobacteria</taxon>
        <taxon>Cellvibrionales</taxon>
        <taxon>Microbulbiferaceae</taxon>
        <taxon>Microbulbifer</taxon>
    </lineage>
</organism>
<dbReference type="NCBIfam" id="TIGR02451">
    <property type="entry name" value="anti_sig_ChrR"/>
    <property type="match status" value="1"/>
</dbReference>
<evidence type="ECO:0000313" key="3">
    <source>
        <dbReference type="Proteomes" id="UP001321520"/>
    </source>
</evidence>
<dbReference type="CDD" id="cd20301">
    <property type="entry name" value="cupin_ChrR"/>
    <property type="match status" value="1"/>
</dbReference>
<accession>A0ABY9E6F0</accession>
<dbReference type="InterPro" id="IPR012807">
    <property type="entry name" value="Anti-sigma_ChrR"/>
</dbReference>
<evidence type="ECO:0000259" key="1">
    <source>
        <dbReference type="Pfam" id="PF12973"/>
    </source>
</evidence>
<evidence type="ECO:0000313" key="2">
    <source>
        <dbReference type="EMBL" id="WKD48600.1"/>
    </source>
</evidence>
<dbReference type="InterPro" id="IPR011051">
    <property type="entry name" value="RmlC_Cupin_sf"/>
</dbReference>
<dbReference type="SUPFAM" id="SSF51182">
    <property type="entry name" value="RmlC-like cupins"/>
    <property type="match status" value="1"/>
</dbReference>
<dbReference type="InterPro" id="IPR025979">
    <property type="entry name" value="ChrR-like_cupin_dom"/>
</dbReference>
<dbReference type="RefSeq" id="WP_301414366.1">
    <property type="nucleotide sequence ID" value="NZ_CP098023.1"/>
</dbReference>
<dbReference type="InterPro" id="IPR014710">
    <property type="entry name" value="RmlC-like_jellyroll"/>
</dbReference>